<proteinExistence type="predicted"/>
<protein>
    <submittedName>
        <fullName evidence="1">Uncharacterized protein</fullName>
    </submittedName>
</protein>
<dbReference type="EMBL" id="CM023491">
    <property type="protein sequence ID" value="KAH6940527.1"/>
    <property type="molecule type" value="Genomic_DNA"/>
</dbReference>
<comment type="caution">
    <text evidence="1">The sequence shown here is derived from an EMBL/GenBank/DDBJ whole genome shotgun (WGS) entry which is preliminary data.</text>
</comment>
<dbReference type="Proteomes" id="UP000821845">
    <property type="component" value="Chromosome 11"/>
</dbReference>
<keyword evidence="2" id="KW-1185">Reference proteome</keyword>
<gene>
    <name evidence="1" type="ORF">HPB50_000548</name>
</gene>
<organism evidence="1 2">
    <name type="scientific">Hyalomma asiaticum</name>
    <name type="common">Tick</name>
    <dbReference type="NCBI Taxonomy" id="266040"/>
    <lineage>
        <taxon>Eukaryota</taxon>
        <taxon>Metazoa</taxon>
        <taxon>Ecdysozoa</taxon>
        <taxon>Arthropoda</taxon>
        <taxon>Chelicerata</taxon>
        <taxon>Arachnida</taxon>
        <taxon>Acari</taxon>
        <taxon>Parasitiformes</taxon>
        <taxon>Ixodida</taxon>
        <taxon>Ixodoidea</taxon>
        <taxon>Ixodidae</taxon>
        <taxon>Hyalomminae</taxon>
        <taxon>Hyalomma</taxon>
    </lineage>
</organism>
<sequence length="1017" mass="111436">MKRKGEPPEVTTTTSSYETALTTISRKESCKERDGARGSLPSTTLAPVSETVPEWLESPEAGFNQSRAEAGVASTDCSPVDKVPSDQWLPRNLSQLGIPYVPRTGPNASAIPVQKTSETEHSAKSSKEPFKISEKHSEKSSQGSSIEPSTVCSKETVKKPYEGRTEENRKQSPREHFKAPRMEHSEKPALEYSWSMSKDLPGGPRKNISKEPSKQTAERYFNELLEGLSKKHLEDASNKSSQQVLKEVCEEPSDGPFKRPSMGPSKAAPTGFPAKHPESFRRLATELAGERIAVLTETLTGDSESSGTKVRYPSSKEAAGHSERSNSTSMIKDHAEKRIAPNKIAGRHISHSLTTKRPLRETEAARTTNLLSGATSPFAEDSSVSSGKRTIEDTATEPKEEHKVESKVQPVDESTAESTIDLGCKPNILAQPSFERMVLASSLPQQSPPGRRAQQHPTKRGRKDRTRAKRQVSLSKSLFAPVLAVLLVVAIAVLITAILEHWWNRDRPTVKGLFGAVRGERIVFSDQGHEWTVHAFLGVPFAKVPRGSLRFKPPQQLDSPLGKGPGGTALDSVAKRPPCPQQDFFLGQELVSTANGSEDCLHVNIWAPARNCSSDTEYGSCQGKTVLFFLYGASFQNGGNSFELYDGRYLSALGDLVVVVPNYRVGAMGFLMRAVCKHRLALSWTLTNIELFGGNASRLVLAGHDAGATSLGYHLFSGDSSFWTRSVARFILQSGGPFHRYEGNGVDGAVRLATSLQCPADLVTEASLRCLQNASADAVARNKMAPSFAPVLKRPPLSRPRIRQALEMPAPNAGGPQGKQFLLGRVQNEGAYPWFVEQQRTGLSDPQRLAARLIGNDNLDRWQNASGVVLDPTADDESYQEAVGDVLEACPMSLLAEQLHASKNRVYAYVLGYRPVYSSWRAETEATHFNDMELVFGMPLRPGSPSTQLDKQWSRTMIRVWSTFAHTGKPPTLKNSKWPAYDSFQLTTMKLGPKGVTGQRDPKWQRCRALRDSGAGP</sequence>
<name>A0ACB7T2I8_HYAAI</name>
<reference evidence="1" key="1">
    <citation type="submission" date="2020-05" db="EMBL/GenBank/DDBJ databases">
        <title>Large-scale comparative analyses of tick genomes elucidate their genetic diversity and vector capacities.</title>
        <authorList>
            <person name="Jia N."/>
            <person name="Wang J."/>
            <person name="Shi W."/>
            <person name="Du L."/>
            <person name="Sun Y."/>
            <person name="Zhan W."/>
            <person name="Jiang J."/>
            <person name="Wang Q."/>
            <person name="Zhang B."/>
            <person name="Ji P."/>
            <person name="Sakyi L.B."/>
            <person name="Cui X."/>
            <person name="Yuan T."/>
            <person name="Jiang B."/>
            <person name="Yang W."/>
            <person name="Lam T.T.-Y."/>
            <person name="Chang Q."/>
            <person name="Ding S."/>
            <person name="Wang X."/>
            <person name="Zhu J."/>
            <person name="Ruan X."/>
            <person name="Zhao L."/>
            <person name="Wei J."/>
            <person name="Que T."/>
            <person name="Du C."/>
            <person name="Cheng J."/>
            <person name="Dai P."/>
            <person name="Han X."/>
            <person name="Huang E."/>
            <person name="Gao Y."/>
            <person name="Liu J."/>
            <person name="Shao H."/>
            <person name="Ye R."/>
            <person name="Li L."/>
            <person name="Wei W."/>
            <person name="Wang X."/>
            <person name="Wang C."/>
            <person name="Yang T."/>
            <person name="Huo Q."/>
            <person name="Li W."/>
            <person name="Guo W."/>
            <person name="Chen H."/>
            <person name="Zhou L."/>
            <person name="Ni X."/>
            <person name="Tian J."/>
            <person name="Zhou Y."/>
            <person name="Sheng Y."/>
            <person name="Liu T."/>
            <person name="Pan Y."/>
            <person name="Xia L."/>
            <person name="Li J."/>
            <person name="Zhao F."/>
            <person name="Cao W."/>
        </authorList>
    </citation>
    <scope>NUCLEOTIDE SEQUENCE</scope>
    <source>
        <strain evidence="1">Hyas-2018</strain>
    </source>
</reference>
<evidence type="ECO:0000313" key="2">
    <source>
        <dbReference type="Proteomes" id="UP000821845"/>
    </source>
</evidence>
<evidence type="ECO:0000313" key="1">
    <source>
        <dbReference type="EMBL" id="KAH6940527.1"/>
    </source>
</evidence>
<accession>A0ACB7T2I8</accession>